<dbReference type="InterPro" id="IPR002048">
    <property type="entry name" value="EF_hand_dom"/>
</dbReference>
<accession>A0AAN8G490</accession>
<dbReference type="PROSITE" id="PS00018">
    <property type="entry name" value="EF_HAND_1"/>
    <property type="match status" value="1"/>
</dbReference>
<dbReference type="InterPro" id="IPR011992">
    <property type="entry name" value="EF-hand-dom_pair"/>
</dbReference>
<evidence type="ECO:0000256" key="1">
    <source>
        <dbReference type="ARBA" id="ARBA00022837"/>
    </source>
</evidence>
<feature type="domain" description="EF-hand" evidence="3">
    <location>
        <begin position="21"/>
        <end position="56"/>
    </location>
</feature>
<comment type="caution">
    <text evidence="4">The sequence shown here is derived from an EMBL/GenBank/DDBJ whole genome shotgun (WGS) entry which is preliminary data.</text>
</comment>
<organism evidence="4 5">
    <name type="scientific">Patella caerulea</name>
    <name type="common">Rayed Mediterranean limpet</name>
    <dbReference type="NCBI Taxonomy" id="87958"/>
    <lineage>
        <taxon>Eukaryota</taxon>
        <taxon>Metazoa</taxon>
        <taxon>Spiralia</taxon>
        <taxon>Lophotrochozoa</taxon>
        <taxon>Mollusca</taxon>
        <taxon>Gastropoda</taxon>
        <taxon>Patellogastropoda</taxon>
        <taxon>Patelloidea</taxon>
        <taxon>Patellidae</taxon>
        <taxon>Patella</taxon>
    </lineage>
</organism>
<dbReference type="InterPro" id="IPR018247">
    <property type="entry name" value="EF_Hand_1_Ca_BS"/>
</dbReference>
<gene>
    <name evidence="4" type="ORF">SNE40_021376</name>
</gene>
<name>A0AAN8G490_PATCE</name>
<feature type="region of interest" description="Disordered" evidence="2">
    <location>
        <begin position="56"/>
        <end position="78"/>
    </location>
</feature>
<dbReference type="GO" id="GO:0005509">
    <property type="term" value="F:calcium ion binding"/>
    <property type="evidence" value="ECO:0007669"/>
    <property type="project" value="InterPro"/>
</dbReference>
<dbReference type="SUPFAM" id="SSF47473">
    <property type="entry name" value="EF-hand"/>
    <property type="match status" value="1"/>
</dbReference>
<sequence length="78" mass="8549">MYDLDGNSEVSQAEVMTKAGLTQAQVLGVFKVYDINGDGRVDMSELRNLFSKFDINGDGSVSQTEYNQHAKDVQSTGK</sequence>
<protein>
    <recommendedName>
        <fullName evidence="3">EF-hand domain-containing protein</fullName>
    </recommendedName>
</protein>
<evidence type="ECO:0000259" key="3">
    <source>
        <dbReference type="PROSITE" id="PS50222"/>
    </source>
</evidence>
<dbReference type="SMART" id="SM00054">
    <property type="entry name" value="EFh"/>
    <property type="match status" value="1"/>
</dbReference>
<evidence type="ECO:0000313" key="4">
    <source>
        <dbReference type="EMBL" id="KAK6167311.1"/>
    </source>
</evidence>
<feature type="compositionally biased region" description="Polar residues" evidence="2">
    <location>
        <begin position="59"/>
        <end position="78"/>
    </location>
</feature>
<dbReference type="Proteomes" id="UP001347796">
    <property type="component" value="Unassembled WGS sequence"/>
</dbReference>
<dbReference type="Pfam" id="PF13202">
    <property type="entry name" value="EF-hand_5"/>
    <property type="match status" value="1"/>
</dbReference>
<dbReference type="Gene3D" id="1.10.238.10">
    <property type="entry name" value="EF-hand"/>
    <property type="match status" value="2"/>
</dbReference>
<proteinExistence type="predicted"/>
<reference evidence="4 5" key="1">
    <citation type="submission" date="2024-01" db="EMBL/GenBank/DDBJ databases">
        <title>The genome of the rayed Mediterranean limpet Patella caerulea (Linnaeus, 1758).</title>
        <authorList>
            <person name="Anh-Thu Weber A."/>
            <person name="Halstead-Nussloch G."/>
        </authorList>
    </citation>
    <scope>NUCLEOTIDE SEQUENCE [LARGE SCALE GENOMIC DNA]</scope>
    <source>
        <strain evidence="4">AATW-2023a</strain>
        <tissue evidence="4">Whole specimen</tissue>
    </source>
</reference>
<keyword evidence="1" id="KW-0106">Calcium</keyword>
<dbReference type="PROSITE" id="PS50222">
    <property type="entry name" value="EF_HAND_2"/>
    <property type="match status" value="1"/>
</dbReference>
<evidence type="ECO:0000313" key="5">
    <source>
        <dbReference type="Proteomes" id="UP001347796"/>
    </source>
</evidence>
<dbReference type="AlphaFoldDB" id="A0AAN8G490"/>
<evidence type="ECO:0000256" key="2">
    <source>
        <dbReference type="SAM" id="MobiDB-lite"/>
    </source>
</evidence>
<keyword evidence="5" id="KW-1185">Reference proteome</keyword>
<dbReference type="EMBL" id="JAZGQO010000018">
    <property type="protein sequence ID" value="KAK6167311.1"/>
    <property type="molecule type" value="Genomic_DNA"/>
</dbReference>